<sequence>MTHAQDRTKTALAVLGKPDRNFLYSMGRLEIPYLSLSFKELDLIDEAQRQMPDDLDPDEIIDFLKARRHAETMLAHAMLERRFPDRAPTFDEVYATVNHADLWHWVQDLANGGKGEAIGATAEAPPER</sequence>
<dbReference type="RefSeq" id="WP_353542993.1">
    <property type="nucleotide sequence ID" value="NZ_BAABRN010000035.1"/>
</dbReference>
<keyword evidence="2" id="KW-1185">Reference proteome</keyword>
<evidence type="ECO:0000313" key="1">
    <source>
        <dbReference type="EMBL" id="GAA5503020.1"/>
    </source>
</evidence>
<dbReference type="Proteomes" id="UP001458946">
    <property type="component" value="Unassembled WGS sequence"/>
</dbReference>
<reference evidence="1 2" key="1">
    <citation type="submission" date="2024-02" db="EMBL/GenBank/DDBJ databases">
        <title>Deinococcus xinjiangensis NBRC 107630.</title>
        <authorList>
            <person name="Ichikawa N."/>
            <person name="Katano-Makiyama Y."/>
            <person name="Hidaka K."/>
        </authorList>
    </citation>
    <scope>NUCLEOTIDE SEQUENCE [LARGE SCALE GENOMIC DNA]</scope>
    <source>
        <strain evidence="1 2">NBRC 107630</strain>
    </source>
</reference>
<gene>
    <name evidence="1" type="ORF">Dxin01_02769</name>
</gene>
<evidence type="ECO:0000313" key="2">
    <source>
        <dbReference type="Proteomes" id="UP001458946"/>
    </source>
</evidence>
<name>A0ABP9VEN1_9DEIO</name>
<protein>
    <submittedName>
        <fullName evidence="1">Uncharacterized protein</fullName>
    </submittedName>
</protein>
<accession>A0ABP9VEN1</accession>
<dbReference type="EMBL" id="BAABRN010000035">
    <property type="protein sequence ID" value="GAA5503020.1"/>
    <property type="molecule type" value="Genomic_DNA"/>
</dbReference>
<organism evidence="1 2">
    <name type="scientific">Deinococcus xinjiangensis</name>
    <dbReference type="NCBI Taxonomy" id="457454"/>
    <lineage>
        <taxon>Bacteria</taxon>
        <taxon>Thermotogati</taxon>
        <taxon>Deinococcota</taxon>
        <taxon>Deinococci</taxon>
        <taxon>Deinococcales</taxon>
        <taxon>Deinococcaceae</taxon>
        <taxon>Deinococcus</taxon>
    </lineage>
</organism>
<comment type="caution">
    <text evidence="1">The sequence shown here is derived from an EMBL/GenBank/DDBJ whole genome shotgun (WGS) entry which is preliminary data.</text>
</comment>
<proteinExistence type="predicted"/>